<name>A0A8J2IRK1_FUSEQ</name>
<dbReference type="InterPro" id="IPR056021">
    <property type="entry name" value="DUF7600"/>
</dbReference>
<dbReference type="Pfam" id="PF24539">
    <property type="entry name" value="DUF7600"/>
    <property type="match status" value="1"/>
</dbReference>
<dbReference type="Proteomes" id="UP000693738">
    <property type="component" value="Unassembled WGS sequence"/>
</dbReference>
<evidence type="ECO:0000313" key="3">
    <source>
        <dbReference type="Proteomes" id="UP000693738"/>
    </source>
</evidence>
<dbReference type="AlphaFoldDB" id="A0A8J2IRK1"/>
<accession>A0A8J2IRK1</accession>
<dbReference type="EMBL" id="CAJSTJ010000157">
    <property type="protein sequence ID" value="CAG7563396.1"/>
    <property type="molecule type" value="Genomic_DNA"/>
</dbReference>
<evidence type="ECO:0000259" key="1">
    <source>
        <dbReference type="Pfam" id="PF24539"/>
    </source>
</evidence>
<sequence>MADDCVICGGPFASSGSGGNQSWARVLRIARCRPGDLTVSITGRGYQNDREYVVPKDPDFSGQNEPSEAELERHFRYSVTQLPGTRVVAFHDSCWSILLDHFSLFTAVRHEKNRIAQALYDFMHDLPHGEDWGAYLGDSRFGIQPPEVDYWVVDPNKGFMMHGRRTPPYPAGQLPASTRPWQDCFPQFPIELTYHLVSFLDSSSLCNFRLSSKFIGSLCSQYRLPQEFWASRFAVEHEMGFVPLACGSLPTVPDWRQLYFDVKDDLRRGPQISYLRSRRRVWNCISHLRPLMMILLQQDHNIQDMDSVEEDTSLLGLVVTQKTEVLTQIRQSRRKGSQYVNLDPQHWGADTIRLFVSIVTINSTAYICGFRVRIQNGTDIGEVVSLAGYVAPATETHICLNSSDDLLHVRVAVSSGGILRLGFRTRDLQGQMIWKWIGQLEGLPFYSDIVTLDAQASSRISGIIFIFDSLKAMSVQLVENLRHRASSNCLC</sequence>
<gene>
    <name evidence="2" type="ORF">FEQUK3_LOCUS9118</name>
</gene>
<evidence type="ECO:0000313" key="2">
    <source>
        <dbReference type="EMBL" id="CAG7563396.1"/>
    </source>
</evidence>
<feature type="domain" description="DUF7600" evidence="1">
    <location>
        <begin position="324"/>
        <end position="477"/>
    </location>
</feature>
<comment type="caution">
    <text evidence="2">The sequence shown here is derived from an EMBL/GenBank/DDBJ whole genome shotgun (WGS) entry which is preliminary data.</text>
</comment>
<organism evidence="2 3">
    <name type="scientific">Fusarium equiseti</name>
    <name type="common">Fusarium scirpi</name>
    <dbReference type="NCBI Taxonomy" id="61235"/>
    <lineage>
        <taxon>Eukaryota</taxon>
        <taxon>Fungi</taxon>
        <taxon>Dikarya</taxon>
        <taxon>Ascomycota</taxon>
        <taxon>Pezizomycotina</taxon>
        <taxon>Sordariomycetes</taxon>
        <taxon>Hypocreomycetidae</taxon>
        <taxon>Hypocreales</taxon>
        <taxon>Nectriaceae</taxon>
        <taxon>Fusarium</taxon>
        <taxon>Fusarium incarnatum-equiseti species complex</taxon>
    </lineage>
</organism>
<proteinExistence type="predicted"/>
<protein>
    <recommendedName>
        <fullName evidence="1">DUF7600 domain-containing protein</fullName>
    </recommendedName>
</protein>
<reference evidence="2" key="1">
    <citation type="submission" date="2021-05" db="EMBL/GenBank/DDBJ databases">
        <authorList>
            <person name="Khan N."/>
        </authorList>
    </citation>
    <scope>NUCLEOTIDE SEQUENCE</scope>
</reference>